<dbReference type="Pfam" id="PF05545">
    <property type="entry name" value="FixQ"/>
    <property type="match status" value="1"/>
</dbReference>
<dbReference type="EMBL" id="QWFX01000016">
    <property type="protein sequence ID" value="RIJ26394.1"/>
    <property type="molecule type" value="Genomic_DNA"/>
</dbReference>
<keyword evidence="1" id="KW-1133">Transmembrane helix</keyword>
<reference evidence="2 3" key="1">
    <citation type="submission" date="2018-08" db="EMBL/GenBank/DDBJ databases">
        <title>Henriciella mobilis sp. nov., isolated from seawater.</title>
        <authorList>
            <person name="Cheng H."/>
            <person name="Wu Y.-H."/>
            <person name="Xu X.-W."/>
            <person name="Guo L.-L."/>
        </authorList>
    </citation>
    <scope>NUCLEOTIDE SEQUENCE [LARGE SCALE GENOMIC DNA]</scope>
    <source>
        <strain evidence="2 3">JN25</strain>
    </source>
</reference>
<feature type="transmembrane region" description="Helical" evidence="1">
    <location>
        <begin position="12"/>
        <end position="30"/>
    </location>
</feature>
<organism evidence="2 3">
    <name type="scientific">Henriciella mobilis</name>
    <dbReference type="NCBI Taxonomy" id="2305467"/>
    <lineage>
        <taxon>Bacteria</taxon>
        <taxon>Pseudomonadati</taxon>
        <taxon>Pseudomonadota</taxon>
        <taxon>Alphaproteobacteria</taxon>
        <taxon>Hyphomonadales</taxon>
        <taxon>Hyphomonadaceae</taxon>
        <taxon>Henriciella</taxon>
    </lineage>
</organism>
<dbReference type="OrthoDB" id="7173870at2"/>
<accession>A0A399R6W3</accession>
<dbReference type="CDD" id="cd01324">
    <property type="entry name" value="cbb3_Oxidase_CcoQ"/>
    <property type="match status" value="1"/>
</dbReference>
<keyword evidence="1" id="KW-0472">Membrane</keyword>
<evidence type="ECO:0000256" key="1">
    <source>
        <dbReference type="SAM" id="Phobius"/>
    </source>
</evidence>
<sequence>MYEKLSHFAQTGGLIYFFAIFAVVLAYALWPRNQKRFDEAAQLPLQDREPGDE</sequence>
<keyword evidence="1" id="KW-0812">Transmembrane</keyword>
<dbReference type="InterPro" id="IPR008621">
    <property type="entry name" value="Cbb3-typ_cyt_oxidase_comp"/>
</dbReference>
<dbReference type="AlphaFoldDB" id="A0A399R6W3"/>
<name>A0A399R6W3_9PROT</name>
<dbReference type="Proteomes" id="UP000266385">
    <property type="component" value="Unassembled WGS sequence"/>
</dbReference>
<comment type="caution">
    <text evidence="2">The sequence shown here is derived from an EMBL/GenBank/DDBJ whole genome shotgun (WGS) entry which is preliminary data.</text>
</comment>
<keyword evidence="3" id="KW-1185">Reference proteome</keyword>
<evidence type="ECO:0000313" key="2">
    <source>
        <dbReference type="EMBL" id="RIJ26394.1"/>
    </source>
</evidence>
<protein>
    <submittedName>
        <fullName evidence="2">Cbb3-type cytochrome c oxidase subunit 3</fullName>
    </submittedName>
</protein>
<gene>
    <name evidence="2" type="ORF">D1223_15515</name>
</gene>
<proteinExistence type="predicted"/>
<dbReference type="RefSeq" id="WP_119377357.1">
    <property type="nucleotide sequence ID" value="NZ_QWFX01000016.1"/>
</dbReference>
<evidence type="ECO:0000313" key="3">
    <source>
        <dbReference type="Proteomes" id="UP000266385"/>
    </source>
</evidence>